<evidence type="ECO:0000256" key="5">
    <source>
        <dbReference type="ARBA" id="ARBA00023163"/>
    </source>
</evidence>
<dbReference type="SUPFAM" id="SSF88946">
    <property type="entry name" value="Sigma2 domain of RNA polymerase sigma factors"/>
    <property type="match status" value="1"/>
</dbReference>
<dbReference type="InterPro" id="IPR039425">
    <property type="entry name" value="RNA_pol_sigma-70-like"/>
</dbReference>
<dbReference type="NCBIfam" id="TIGR02937">
    <property type="entry name" value="sigma70-ECF"/>
    <property type="match status" value="1"/>
</dbReference>
<dbReference type="SUPFAM" id="SSF88659">
    <property type="entry name" value="Sigma3 and sigma4 domains of RNA polymerase sigma factors"/>
    <property type="match status" value="1"/>
</dbReference>
<keyword evidence="2" id="KW-0805">Transcription regulation</keyword>
<evidence type="ECO:0000313" key="8">
    <source>
        <dbReference type="Proteomes" id="UP000313849"/>
    </source>
</evidence>
<feature type="domain" description="RNA polymerase sigma-70 region 2" evidence="6">
    <location>
        <begin position="38"/>
        <end position="103"/>
    </location>
</feature>
<dbReference type="OrthoDB" id="265863at2"/>
<dbReference type="InterPro" id="IPR014284">
    <property type="entry name" value="RNA_pol_sigma-70_dom"/>
</dbReference>
<dbReference type="InterPro" id="IPR036388">
    <property type="entry name" value="WH-like_DNA-bd_sf"/>
</dbReference>
<dbReference type="EMBL" id="VENP01000034">
    <property type="protein sequence ID" value="TNU73750.1"/>
    <property type="molecule type" value="Genomic_DNA"/>
</dbReference>
<proteinExistence type="inferred from homology"/>
<dbReference type="PANTHER" id="PTHR43133">
    <property type="entry name" value="RNA POLYMERASE ECF-TYPE SIGMA FACTO"/>
    <property type="match status" value="1"/>
</dbReference>
<dbReference type="GO" id="GO:0006352">
    <property type="term" value="P:DNA-templated transcription initiation"/>
    <property type="evidence" value="ECO:0007669"/>
    <property type="project" value="InterPro"/>
</dbReference>
<keyword evidence="5" id="KW-0804">Transcription</keyword>
<sequence length="207" mass="22542">MSTVGDERAPSGHPPSVWEQAAGAFTAWRDGTASADELVRLMTPVLWHVARACRLDEDTARDVIQDVWVALVRRRAEIENPRAVGSWLVTSTRRESWRLRREADLARTAVPADDAAWDAVLPASEAAEDLAAQREDHRSLWSAVASLPERCQRLLRVVAFSDRPDYAALSEHLGMPVGSIGPTRARCLTKLRAALEAGAGSTQGGVA</sequence>
<dbReference type="Pfam" id="PF04542">
    <property type="entry name" value="Sigma70_r2"/>
    <property type="match status" value="1"/>
</dbReference>
<evidence type="ECO:0000256" key="1">
    <source>
        <dbReference type="ARBA" id="ARBA00010641"/>
    </source>
</evidence>
<dbReference type="AlphaFoldDB" id="A0A5C5BA93"/>
<keyword evidence="4" id="KW-0238">DNA-binding</keyword>
<dbReference type="InterPro" id="IPR013324">
    <property type="entry name" value="RNA_pol_sigma_r3/r4-like"/>
</dbReference>
<comment type="caution">
    <text evidence="7">The sequence shown here is derived from an EMBL/GenBank/DDBJ whole genome shotgun (WGS) entry which is preliminary data.</text>
</comment>
<dbReference type="Gene3D" id="1.10.1740.10">
    <property type="match status" value="1"/>
</dbReference>
<evidence type="ECO:0000256" key="4">
    <source>
        <dbReference type="ARBA" id="ARBA00023125"/>
    </source>
</evidence>
<keyword evidence="3" id="KW-0731">Sigma factor</keyword>
<accession>A0A5C5BA93</accession>
<dbReference type="PANTHER" id="PTHR43133:SF8">
    <property type="entry name" value="RNA POLYMERASE SIGMA FACTOR HI_1459-RELATED"/>
    <property type="match status" value="1"/>
</dbReference>
<dbReference type="InterPro" id="IPR013325">
    <property type="entry name" value="RNA_pol_sigma_r2"/>
</dbReference>
<evidence type="ECO:0000256" key="3">
    <source>
        <dbReference type="ARBA" id="ARBA00023082"/>
    </source>
</evidence>
<dbReference type="InterPro" id="IPR007627">
    <property type="entry name" value="RNA_pol_sigma70_r2"/>
</dbReference>
<evidence type="ECO:0000256" key="2">
    <source>
        <dbReference type="ARBA" id="ARBA00023015"/>
    </source>
</evidence>
<keyword evidence="8" id="KW-1185">Reference proteome</keyword>
<organism evidence="7 8">
    <name type="scientific">Miniimonas arenae</name>
    <dbReference type="NCBI Taxonomy" id="676201"/>
    <lineage>
        <taxon>Bacteria</taxon>
        <taxon>Bacillati</taxon>
        <taxon>Actinomycetota</taxon>
        <taxon>Actinomycetes</taxon>
        <taxon>Micrococcales</taxon>
        <taxon>Beutenbergiaceae</taxon>
        <taxon>Miniimonas</taxon>
    </lineage>
</organism>
<reference evidence="7 8" key="1">
    <citation type="submission" date="2019-06" db="EMBL/GenBank/DDBJ databases">
        <title>Draft genome sequence of Miniimonas arenae KCTC 19750T isolated from sea sand.</title>
        <authorList>
            <person name="Park S.-J."/>
        </authorList>
    </citation>
    <scope>NUCLEOTIDE SEQUENCE [LARGE SCALE GENOMIC DNA]</scope>
    <source>
        <strain evidence="7 8">KCTC 19750</strain>
    </source>
</reference>
<dbReference type="GO" id="GO:0016987">
    <property type="term" value="F:sigma factor activity"/>
    <property type="evidence" value="ECO:0007669"/>
    <property type="project" value="UniProtKB-KW"/>
</dbReference>
<dbReference type="Gene3D" id="1.10.10.10">
    <property type="entry name" value="Winged helix-like DNA-binding domain superfamily/Winged helix DNA-binding domain"/>
    <property type="match status" value="1"/>
</dbReference>
<gene>
    <name evidence="7" type="ORF">FH969_09780</name>
</gene>
<dbReference type="Proteomes" id="UP000313849">
    <property type="component" value="Unassembled WGS sequence"/>
</dbReference>
<protein>
    <submittedName>
        <fullName evidence="7">Sigma-70 family RNA polymerase sigma factor</fullName>
    </submittedName>
</protein>
<comment type="similarity">
    <text evidence="1">Belongs to the sigma-70 factor family. ECF subfamily.</text>
</comment>
<evidence type="ECO:0000259" key="6">
    <source>
        <dbReference type="Pfam" id="PF04542"/>
    </source>
</evidence>
<name>A0A5C5BA93_9MICO</name>
<dbReference type="RefSeq" id="WP_139987108.1">
    <property type="nucleotide sequence ID" value="NZ_VENP01000034.1"/>
</dbReference>
<evidence type="ECO:0000313" key="7">
    <source>
        <dbReference type="EMBL" id="TNU73750.1"/>
    </source>
</evidence>
<dbReference type="GO" id="GO:0003677">
    <property type="term" value="F:DNA binding"/>
    <property type="evidence" value="ECO:0007669"/>
    <property type="project" value="UniProtKB-KW"/>
</dbReference>